<dbReference type="Gene3D" id="3.40.50.150">
    <property type="entry name" value="Vaccinia Virus protein VP39"/>
    <property type="match status" value="1"/>
</dbReference>
<dbReference type="InterPro" id="IPR029063">
    <property type="entry name" value="SAM-dependent_MTases_sf"/>
</dbReference>
<name>A0A9W7AR45_9STRA</name>
<reference evidence="3" key="1">
    <citation type="journal article" date="2023" name="Commun. Biol.">
        <title>Genome analysis of Parmales, the sister group of diatoms, reveals the evolutionary specialization of diatoms from phago-mixotrophs to photoautotrophs.</title>
        <authorList>
            <person name="Ban H."/>
            <person name="Sato S."/>
            <person name="Yoshikawa S."/>
            <person name="Yamada K."/>
            <person name="Nakamura Y."/>
            <person name="Ichinomiya M."/>
            <person name="Sato N."/>
            <person name="Blanc-Mathieu R."/>
            <person name="Endo H."/>
            <person name="Kuwata A."/>
            <person name="Ogata H."/>
        </authorList>
    </citation>
    <scope>NUCLEOTIDE SEQUENCE [LARGE SCALE GENOMIC DNA]</scope>
    <source>
        <strain evidence="3">NIES 3701</strain>
    </source>
</reference>
<accession>A0A9W7AR45</accession>
<sequence length="382" mass="42899">MTVDNTHYANITYLSNSLNIGTTSASRTAGAFVLLLTALAVRSQVLVELKHLDGEAEYHLNAGAKYCDANAVARAFLTTHTEGFKEDDVGKLTARLLDNPGTVGGNRGCGWITNWQNFMVGDKGAEVARAYKIRYLDVGSAQSFWYFPDDSRHEIDGWLHIDTHMPKNSKPGEIWSIDYTEAADPRRTECLATYRGDALALVSTLESSSLDAVFTEHMIEHVTPAYVVRSLREWWRVVRVGGAIRIAIPDLERYLRSYVHGDDFLDASKYKGHFQMPWETGGPSAATLINDLFRNWDHARNGYMWDYSSFEAAAIHGAGIPADAIRKSYFRDATDLPEALHRREFRNESLFITIRRTDADLGAGVLDAELDNSNYYTYEFAD</sequence>
<dbReference type="Proteomes" id="UP001165085">
    <property type="component" value="Unassembled WGS sequence"/>
</dbReference>
<keyword evidence="3" id="KW-1185">Reference proteome</keyword>
<dbReference type="AlphaFoldDB" id="A0A9W7AR45"/>
<dbReference type="EMBL" id="BRXY01000194">
    <property type="protein sequence ID" value="GMH75971.1"/>
    <property type="molecule type" value="Genomic_DNA"/>
</dbReference>
<proteinExistence type="predicted"/>
<comment type="caution">
    <text evidence="2">The sequence shown here is derived from an EMBL/GenBank/DDBJ whole genome shotgun (WGS) entry which is preliminary data.</text>
</comment>
<organism evidence="2 3">
    <name type="scientific">Triparma strigata</name>
    <dbReference type="NCBI Taxonomy" id="1606541"/>
    <lineage>
        <taxon>Eukaryota</taxon>
        <taxon>Sar</taxon>
        <taxon>Stramenopiles</taxon>
        <taxon>Ochrophyta</taxon>
        <taxon>Bolidophyceae</taxon>
        <taxon>Parmales</taxon>
        <taxon>Triparmaceae</taxon>
        <taxon>Triparma</taxon>
    </lineage>
</organism>
<dbReference type="GO" id="GO:0008757">
    <property type="term" value="F:S-adenosylmethionine-dependent methyltransferase activity"/>
    <property type="evidence" value="ECO:0007669"/>
    <property type="project" value="InterPro"/>
</dbReference>
<dbReference type="InterPro" id="IPR013216">
    <property type="entry name" value="Methyltransf_11"/>
</dbReference>
<gene>
    <name evidence="2" type="ORF">TrST_g128</name>
</gene>
<protein>
    <recommendedName>
        <fullName evidence="1">Methyltransferase type 11 domain-containing protein</fullName>
    </recommendedName>
</protein>
<dbReference type="SUPFAM" id="SSF53335">
    <property type="entry name" value="S-adenosyl-L-methionine-dependent methyltransferases"/>
    <property type="match status" value="1"/>
</dbReference>
<evidence type="ECO:0000313" key="2">
    <source>
        <dbReference type="EMBL" id="GMH75971.1"/>
    </source>
</evidence>
<dbReference type="OrthoDB" id="201316at2759"/>
<evidence type="ECO:0000313" key="3">
    <source>
        <dbReference type="Proteomes" id="UP001165085"/>
    </source>
</evidence>
<dbReference type="Pfam" id="PF08241">
    <property type="entry name" value="Methyltransf_11"/>
    <property type="match status" value="1"/>
</dbReference>
<evidence type="ECO:0000259" key="1">
    <source>
        <dbReference type="Pfam" id="PF08241"/>
    </source>
</evidence>
<feature type="domain" description="Methyltransferase type 11" evidence="1">
    <location>
        <begin position="181"/>
        <end position="244"/>
    </location>
</feature>